<organism evidence="2">
    <name type="scientific">Mycobacterium phage Farewell</name>
    <dbReference type="NCBI Taxonomy" id="3158893"/>
    <lineage>
        <taxon>Viruses</taxon>
        <taxon>Duplodnaviria</taxon>
        <taxon>Heunggongvirae</taxon>
        <taxon>Uroviricota</taxon>
        <taxon>Caudoviricetes</taxon>
    </lineage>
</organism>
<proteinExistence type="predicted"/>
<protein>
    <submittedName>
        <fullName evidence="2">Uncharacterized protein</fullName>
    </submittedName>
</protein>
<reference evidence="2" key="1">
    <citation type="submission" date="2024-04" db="EMBL/GenBank/DDBJ databases">
        <authorList>
            <person name="Adelman N."/>
            <person name="Griciute V."/>
            <person name="Hart J."/>
            <person name="Matonsi M."/>
            <person name="Molloy S.D."/>
            <person name="Viland M.D."/>
            <person name="Lewis C.M."/>
            <person name="Garlena R.A."/>
            <person name="Russell D.A."/>
            <person name="Jacobs-Sera D."/>
            <person name="Hatfull G.F."/>
        </authorList>
    </citation>
    <scope>NUCLEOTIDE SEQUENCE</scope>
</reference>
<name>A0AAU8GPU4_9CAUD</name>
<evidence type="ECO:0000256" key="1">
    <source>
        <dbReference type="SAM" id="MobiDB-lite"/>
    </source>
</evidence>
<feature type="compositionally biased region" description="Low complexity" evidence="1">
    <location>
        <begin position="10"/>
        <end position="30"/>
    </location>
</feature>
<feature type="region of interest" description="Disordered" evidence="1">
    <location>
        <begin position="1"/>
        <end position="31"/>
    </location>
</feature>
<accession>A0AAU8GPU4</accession>
<dbReference type="EMBL" id="PP750958">
    <property type="protein sequence ID" value="XCH42810.1"/>
    <property type="molecule type" value="Genomic_DNA"/>
</dbReference>
<evidence type="ECO:0000313" key="2">
    <source>
        <dbReference type="EMBL" id="XCH42810.1"/>
    </source>
</evidence>
<gene>
    <name evidence="2" type="primary">69</name>
    <name evidence="2" type="ORF">PBI_FAREWELL_69</name>
</gene>
<sequence length="149" mass="16613">MVPRPPPFAPFRVGTSTTTRTTETTSRTGEPMSDVVERAKAALEGAYEGPWIQVGLGNIHTDPVGQRPPVAKTWTRGNGEFVAQARTLVPELVAEVEELRLVVAADDSTAARIHRQWTQTRRQVRELRAEVERLRPRVIETVDHTDPPD</sequence>